<evidence type="ECO:0000313" key="3">
    <source>
        <dbReference type="EMBL" id="EKX92447.1"/>
    </source>
</evidence>
<comment type="caution">
    <text evidence="3">The sequence shown here is derived from an EMBL/GenBank/DDBJ whole genome shotgun (WGS) entry which is preliminary data.</text>
</comment>
<dbReference type="GO" id="GO:0016491">
    <property type="term" value="F:oxidoreductase activity"/>
    <property type="evidence" value="ECO:0007669"/>
    <property type="project" value="UniProtKB-KW"/>
</dbReference>
<dbReference type="PANTHER" id="PTHR42901:SF1">
    <property type="entry name" value="ALCOHOL DEHYDROGENASE"/>
    <property type="match status" value="1"/>
</dbReference>
<dbReference type="Proteomes" id="UP000010445">
    <property type="component" value="Unassembled WGS sequence"/>
</dbReference>
<comment type="similarity">
    <text evidence="1">Belongs to the short-chain dehydrogenases/reductases (SDR) family.</text>
</comment>
<name>L1MMI7_9CORY</name>
<dbReference type="HOGENOM" id="CLU_010194_2_10_11"/>
<evidence type="ECO:0000256" key="1">
    <source>
        <dbReference type="ARBA" id="ARBA00006484"/>
    </source>
</evidence>
<dbReference type="SUPFAM" id="SSF51735">
    <property type="entry name" value="NAD(P)-binding Rossmann-fold domains"/>
    <property type="match status" value="1"/>
</dbReference>
<gene>
    <name evidence="3" type="ORF">HMPREF9997_00113</name>
</gene>
<dbReference type="eggNOG" id="COG4221">
    <property type="taxonomic scope" value="Bacteria"/>
</dbReference>
<sequence length="235" mass="25704">MTTRTIVVAGGSSGIGLAVAQKAVADGWRTIIVDRQEPIELVDATFFHCDLLDNDSAHQVLDGIVRDQERIDALVISAGGAMNGRLESKTMEEWDNYYSNDTLLVLRTTRMLLPRLREAAEHHGIADIVVMGSIAGTTAFEDAAVYGSISAARNALGEQLRLELRGERIRARTIATGYVETPLTKRMSMNAVTEQMGQDPLRPRDIAEIVHHGINLPPEVTVHNIVVVPTKQGWA</sequence>
<protein>
    <submittedName>
        <fullName evidence="3">Oxidoreductase, short chain dehydrogenase/reductase family protein</fullName>
    </submittedName>
</protein>
<dbReference type="InterPro" id="IPR002347">
    <property type="entry name" value="SDR_fam"/>
</dbReference>
<evidence type="ECO:0000313" key="4">
    <source>
        <dbReference type="Proteomes" id="UP000010445"/>
    </source>
</evidence>
<proteinExistence type="inferred from homology"/>
<dbReference type="PANTHER" id="PTHR42901">
    <property type="entry name" value="ALCOHOL DEHYDROGENASE"/>
    <property type="match status" value="1"/>
</dbReference>
<organism evidence="3 4">
    <name type="scientific">Corynebacterium durum F0235</name>
    <dbReference type="NCBI Taxonomy" id="1035195"/>
    <lineage>
        <taxon>Bacteria</taxon>
        <taxon>Bacillati</taxon>
        <taxon>Actinomycetota</taxon>
        <taxon>Actinomycetes</taxon>
        <taxon>Mycobacteriales</taxon>
        <taxon>Corynebacteriaceae</taxon>
        <taxon>Corynebacterium</taxon>
    </lineage>
</organism>
<reference evidence="3 4" key="1">
    <citation type="submission" date="2012-05" db="EMBL/GenBank/DDBJ databases">
        <authorList>
            <person name="Weinstock G."/>
            <person name="Sodergren E."/>
            <person name="Lobos E.A."/>
            <person name="Fulton L."/>
            <person name="Fulton R."/>
            <person name="Courtney L."/>
            <person name="Fronick C."/>
            <person name="O'Laughlin M."/>
            <person name="Godfrey J."/>
            <person name="Wilson R.M."/>
            <person name="Miner T."/>
            <person name="Farmer C."/>
            <person name="Delehaunty K."/>
            <person name="Cordes M."/>
            <person name="Minx P."/>
            <person name="Tomlinson C."/>
            <person name="Chen J."/>
            <person name="Wollam A."/>
            <person name="Pepin K.H."/>
            <person name="Bhonagiri V."/>
            <person name="Zhang X."/>
            <person name="Suruliraj S."/>
            <person name="Warren W."/>
            <person name="Mitreva M."/>
            <person name="Mardis E.R."/>
            <person name="Wilson R.K."/>
        </authorList>
    </citation>
    <scope>NUCLEOTIDE SEQUENCE [LARGE SCALE GENOMIC DNA]</scope>
    <source>
        <strain evidence="3 4">F0235</strain>
    </source>
</reference>
<dbReference type="InterPro" id="IPR036291">
    <property type="entry name" value="NAD(P)-bd_dom_sf"/>
</dbReference>
<dbReference type="Gene3D" id="3.40.50.720">
    <property type="entry name" value="NAD(P)-binding Rossmann-like Domain"/>
    <property type="match status" value="1"/>
</dbReference>
<accession>L1MMI7</accession>
<dbReference type="RefSeq" id="WP_006061810.1">
    <property type="nucleotide sequence ID" value="NZ_KB290821.1"/>
</dbReference>
<dbReference type="AlphaFoldDB" id="L1MMI7"/>
<dbReference type="EMBL" id="AMEM01000005">
    <property type="protein sequence ID" value="EKX92447.1"/>
    <property type="molecule type" value="Genomic_DNA"/>
</dbReference>
<dbReference type="Pfam" id="PF00106">
    <property type="entry name" value="adh_short"/>
    <property type="match status" value="1"/>
</dbReference>
<dbReference type="PATRIC" id="fig|1035195.3.peg.105"/>
<keyword evidence="4" id="KW-1185">Reference proteome</keyword>
<evidence type="ECO:0000256" key="2">
    <source>
        <dbReference type="ARBA" id="ARBA00023002"/>
    </source>
</evidence>
<dbReference type="STRING" id="1035195.HMPREF9997_00113"/>
<dbReference type="CDD" id="cd05233">
    <property type="entry name" value="SDR_c"/>
    <property type="match status" value="1"/>
</dbReference>
<keyword evidence="2" id="KW-0560">Oxidoreductase</keyword>
<dbReference type="OrthoDB" id="4350228at2"/>
<dbReference type="PRINTS" id="PR00081">
    <property type="entry name" value="GDHRDH"/>
</dbReference>